<reference evidence="1" key="1">
    <citation type="submission" date="2017-05" db="UniProtKB">
        <authorList>
            <consortium name="EnsemblMetazoa"/>
        </authorList>
    </citation>
    <scope>IDENTIFICATION</scope>
</reference>
<dbReference type="InParanoid" id="A0A1X7VG47"/>
<name>A0A1X7VG47_AMPQE</name>
<organism evidence="1">
    <name type="scientific">Amphimedon queenslandica</name>
    <name type="common">Sponge</name>
    <dbReference type="NCBI Taxonomy" id="400682"/>
    <lineage>
        <taxon>Eukaryota</taxon>
        <taxon>Metazoa</taxon>
        <taxon>Porifera</taxon>
        <taxon>Demospongiae</taxon>
        <taxon>Heteroscleromorpha</taxon>
        <taxon>Haplosclerida</taxon>
        <taxon>Niphatidae</taxon>
        <taxon>Amphimedon</taxon>
    </lineage>
</organism>
<dbReference type="AlphaFoldDB" id="A0A1X7VG47"/>
<dbReference type="OrthoDB" id="261426at2759"/>
<accession>A0A1X7VG47</accession>
<evidence type="ECO:0000313" key="1">
    <source>
        <dbReference type="EnsemblMetazoa" id="Aqu2.1.38739_001"/>
    </source>
</evidence>
<sequence length="85" mass="9530">GTSESVPKYLQWEGEVINKRIKRAELEDMLSGFGEHWLLKISKGDATTNDSLDEVLYQYLLARNEGVVYRACAIVNSIEAVAVRA</sequence>
<dbReference type="EnsemblMetazoa" id="Aqu2.1.38739_001">
    <property type="protein sequence ID" value="Aqu2.1.38739_001"/>
    <property type="gene ID" value="Aqu2.1.38739"/>
</dbReference>
<proteinExistence type="predicted"/>
<protein>
    <submittedName>
        <fullName evidence="1">Uncharacterized protein</fullName>
    </submittedName>
</protein>